<feature type="region of interest" description="Disordered" evidence="1">
    <location>
        <begin position="421"/>
        <end position="516"/>
    </location>
</feature>
<dbReference type="SUPFAM" id="SSF48371">
    <property type="entry name" value="ARM repeat"/>
    <property type="match status" value="1"/>
</dbReference>
<dbReference type="AlphaFoldDB" id="A0AAE8MV84"/>
<evidence type="ECO:0000313" key="4">
    <source>
        <dbReference type="Proteomes" id="UP001187682"/>
    </source>
</evidence>
<dbReference type="InterPro" id="IPR016024">
    <property type="entry name" value="ARM-type_fold"/>
</dbReference>
<feature type="compositionally biased region" description="Low complexity" evidence="1">
    <location>
        <begin position="494"/>
        <end position="508"/>
    </location>
</feature>
<keyword evidence="4" id="KW-1185">Reference proteome</keyword>
<organism evidence="3 4">
    <name type="scientific">Cephalotrichum gorgonifer</name>
    <dbReference type="NCBI Taxonomy" id="2041049"/>
    <lineage>
        <taxon>Eukaryota</taxon>
        <taxon>Fungi</taxon>
        <taxon>Dikarya</taxon>
        <taxon>Ascomycota</taxon>
        <taxon>Pezizomycotina</taxon>
        <taxon>Sordariomycetes</taxon>
        <taxon>Hypocreomycetidae</taxon>
        <taxon>Microascales</taxon>
        <taxon>Microascaceae</taxon>
        <taxon>Cephalotrichum</taxon>
    </lineage>
</organism>
<dbReference type="PANTHER" id="PTHR13357">
    <property type="entry name" value="SH3 ADAPTER PROTEIN SPIN90 NCK INTERACTING PROTEIN WITH SH3 DOMAIN"/>
    <property type="match status" value="1"/>
</dbReference>
<evidence type="ECO:0000313" key="3">
    <source>
        <dbReference type="EMBL" id="SPO01342.1"/>
    </source>
</evidence>
<dbReference type="Pfam" id="PF09431">
    <property type="entry name" value="SPIN90_LRD"/>
    <property type="match status" value="1"/>
</dbReference>
<dbReference type="Proteomes" id="UP001187682">
    <property type="component" value="Unassembled WGS sequence"/>
</dbReference>
<dbReference type="GO" id="GO:0051666">
    <property type="term" value="P:actin cortical patch localization"/>
    <property type="evidence" value="ECO:0007669"/>
    <property type="project" value="TreeGrafter"/>
</dbReference>
<protein>
    <submittedName>
        <fullName evidence="3">Related to Orc3p</fullName>
    </submittedName>
</protein>
<dbReference type="GO" id="GO:0071933">
    <property type="term" value="F:Arp2/3 complex binding"/>
    <property type="evidence" value="ECO:0007669"/>
    <property type="project" value="TreeGrafter"/>
</dbReference>
<reference evidence="3" key="1">
    <citation type="submission" date="2018-03" db="EMBL/GenBank/DDBJ databases">
        <authorList>
            <person name="Guldener U."/>
        </authorList>
    </citation>
    <scope>NUCLEOTIDE SEQUENCE</scope>
</reference>
<dbReference type="GO" id="GO:0006897">
    <property type="term" value="P:endocytosis"/>
    <property type="evidence" value="ECO:0007669"/>
    <property type="project" value="TreeGrafter"/>
</dbReference>
<dbReference type="InterPro" id="IPR030125">
    <property type="entry name" value="SPIN90/Ldb17"/>
</dbReference>
<dbReference type="EMBL" id="ONZQ02000005">
    <property type="protein sequence ID" value="SPO01342.1"/>
    <property type="molecule type" value="Genomic_DNA"/>
</dbReference>
<comment type="caution">
    <text evidence="3">The sequence shown here is derived from an EMBL/GenBank/DDBJ whole genome shotgun (WGS) entry which is preliminary data.</text>
</comment>
<dbReference type="GO" id="GO:0000147">
    <property type="term" value="P:actin cortical patch assembly"/>
    <property type="evidence" value="ECO:0007669"/>
    <property type="project" value="TreeGrafter"/>
</dbReference>
<dbReference type="PANTHER" id="PTHR13357:SF1">
    <property type="entry name" value="NCK-INTERACTING PROTEIN WITH SH3 DOMAIN"/>
    <property type="match status" value="1"/>
</dbReference>
<proteinExistence type="predicted"/>
<dbReference type="GO" id="GO:0030479">
    <property type="term" value="C:actin cortical patch"/>
    <property type="evidence" value="ECO:0007669"/>
    <property type="project" value="TreeGrafter"/>
</dbReference>
<feature type="compositionally biased region" description="Basic and acidic residues" evidence="1">
    <location>
        <begin position="422"/>
        <end position="437"/>
    </location>
</feature>
<evidence type="ECO:0000256" key="1">
    <source>
        <dbReference type="SAM" id="MobiDB-lite"/>
    </source>
</evidence>
<gene>
    <name evidence="3" type="ORF">DNG_04018</name>
</gene>
<feature type="domain" description="SPIN90/Ldb17 leucine-rich" evidence="2">
    <location>
        <begin position="188"/>
        <end position="325"/>
    </location>
</feature>
<sequence length="516" mass="57913">MTEVDTDVRLQSEEQFWQDLGTILSRQCDTHEQIDDSLRGWLYLTTAFREQFHDESESDVLHCAQQLLHRPIFSDNKDYVRTQITFSFLQEDEVAPLHIIASFLLADGRSDDTVFERMISEGCFPRLLELLNSPRHQEFGLHGVLLELMYEMCRMERLRAPDLLQVDDTFISHLLQLVEEGLGDVNHPYQYPVIRVLLVLNEQYMLASAADSSTSPITNRVIKMLSIHGDSFRTFGENIILLLNRETETSQQLLILKLLYLLFTTKATYEYFYTNDLKVLLDIILRNLMDLPEEKTALRHTYLRVLYPLLAHTQLSQPPHYKQHEVHRALRILLGGGGHFAPADETTLRLVDRVSNVEWLRLAEGESPTDAPQSRGRPQYLSVSFSAARNSSSVSVGDVAGVMEKPGVKTPSRALGAAAARLGDEREVAAEEARGEGEGDVSPPPPAKAKKKALPEVPQHRHGVPYSQMSTLHVNGGMKKTPPKAPPPRRRGRPTAAATATVTVTTAPEGSEVPGQ</sequence>
<accession>A0AAE8MV84</accession>
<evidence type="ECO:0000259" key="2">
    <source>
        <dbReference type="Pfam" id="PF09431"/>
    </source>
</evidence>
<name>A0AAE8MV84_9PEZI</name>
<dbReference type="InterPro" id="IPR018556">
    <property type="entry name" value="SPIN90/Ldb17_LRD"/>
</dbReference>